<dbReference type="Proteomes" id="UP000242381">
    <property type="component" value="Unassembled WGS sequence"/>
</dbReference>
<dbReference type="SUPFAM" id="SSF57959">
    <property type="entry name" value="Leucine zipper domain"/>
    <property type="match status" value="1"/>
</dbReference>
<dbReference type="GO" id="GO:0003700">
    <property type="term" value="F:DNA-binding transcription factor activity"/>
    <property type="evidence" value="ECO:0007669"/>
    <property type="project" value="InterPro"/>
</dbReference>
<dbReference type="PROSITE" id="PS00036">
    <property type="entry name" value="BZIP_BASIC"/>
    <property type="match status" value="1"/>
</dbReference>
<dbReference type="EMBL" id="KV921329">
    <property type="protein sequence ID" value="ORE18463.1"/>
    <property type="molecule type" value="Genomic_DNA"/>
</dbReference>
<dbReference type="OMA" id="HAKENEY"/>
<evidence type="ECO:0000313" key="4">
    <source>
        <dbReference type="EMBL" id="ORE18463.1"/>
    </source>
</evidence>
<evidence type="ECO:0000313" key="5">
    <source>
        <dbReference type="Proteomes" id="UP000242381"/>
    </source>
</evidence>
<dbReference type="VEuPathDB" id="FungiDB:BCV72DRAFT_259204"/>
<evidence type="ECO:0000256" key="1">
    <source>
        <dbReference type="SAM" id="Coils"/>
    </source>
</evidence>
<evidence type="ECO:0000259" key="3">
    <source>
        <dbReference type="PROSITE" id="PS50217"/>
    </source>
</evidence>
<feature type="compositionally biased region" description="Basic and acidic residues" evidence="2">
    <location>
        <begin position="133"/>
        <end position="144"/>
    </location>
</feature>
<feature type="compositionally biased region" description="Polar residues" evidence="2">
    <location>
        <begin position="85"/>
        <end position="96"/>
    </location>
</feature>
<dbReference type="AlphaFoldDB" id="A0A0A1MH54"/>
<name>A0A0A1MH54_RHIZD</name>
<reference evidence="4 5" key="1">
    <citation type="journal article" date="2016" name="Proc. Natl. Acad. Sci. U.S.A.">
        <title>Lipid metabolic changes in an early divergent fungus govern the establishment of a mutualistic symbiosis with endobacteria.</title>
        <authorList>
            <person name="Lastovetsky O.A."/>
            <person name="Gaspar M.L."/>
            <person name="Mondo S.J."/>
            <person name="LaButti K.M."/>
            <person name="Sandor L."/>
            <person name="Grigoriev I.V."/>
            <person name="Henry S.A."/>
            <person name="Pawlowska T.E."/>
        </authorList>
    </citation>
    <scope>NUCLEOTIDE SEQUENCE [LARGE SCALE GENOMIC DNA]</scope>
    <source>
        <strain evidence="4 5">ATCC 11559</strain>
    </source>
</reference>
<dbReference type="InterPro" id="IPR004827">
    <property type="entry name" value="bZIP"/>
</dbReference>
<sequence>MNNNNNSNHNNIDFNENSRHQLFPPLESAELKPELLWDNINTLSIPGSEDTNVINNSPSLSKLIYEKQTLDDLTSATSASTSSAQANNRQDNNVFNISWGGNDKPPVELHPEKEPVEEFKLSRPLPKPRGIRKLPEPEPSEDGKIDEDILKRRKNTDAARRSRLKKLLKVDQLETRVATLQAENAKLILNNAVLESEKKSLYAKEAEYKKRIKYLEDIMKRNGWNEN</sequence>
<dbReference type="CDD" id="cd12193">
    <property type="entry name" value="bZIP_GCN4"/>
    <property type="match status" value="1"/>
</dbReference>
<gene>
    <name evidence="4" type="ORF">BCV71DRAFT_263797</name>
</gene>
<dbReference type="Gene3D" id="3.30.160.60">
    <property type="entry name" value="Classic Zinc Finger"/>
    <property type="match status" value="1"/>
</dbReference>
<keyword evidence="1" id="KW-0175">Coiled coil</keyword>
<accession>A0A0A1MH54</accession>
<organism evidence="4 5">
    <name type="scientific">Rhizopus microsporus</name>
    <dbReference type="NCBI Taxonomy" id="58291"/>
    <lineage>
        <taxon>Eukaryota</taxon>
        <taxon>Fungi</taxon>
        <taxon>Fungi incertae sedis</taxon>
        <taxon>Mucoromycota</taxon>
        <taxon>Mucoromycotina</taxon>
        <taxon>Mucoromycetes</taxon>
        <taxon>Mucorales</taxon>
        <taxon>Mucorineae</taxon>
        <taxon>Rhizopodaceae</taxon>
        <taxon>Rhizopus</taxon>
    </lineage>
</organism>
<feature type="domain" description="BZIP" evidence="3">
    <location>
        <begin position="151"/>
        <end position="208"/>
    </location>
</feature>
<dbReference type="InterPro" id="IPR046347">
    <property type="entry name" value="bZIP_sf"/>
</dbReference>
<feature type="compositionally biased region" description="Basic and acidic residues" evidence="2">
    <location>
        <begin position="105"/>
        <end position="121"/>
    </location>
</feature>
<feature type="region of interest" description="Disordered" evidence="2">
    <location>
        <begin position="76"/>
        <end position="144"/>
    </location>
</feature>
<evidence type="ECO:0000256" key="2">
    <source>
        <dbReference type="SAM" id="MobiDB-lite"/>
    </source>
</evidence>
<dbReference type="SMART" id="SM00338">
    <property type="entry name" value="BRLZ"/>
    <property type="match status" value="1"/>
</dbReference>
<dbReference type="Pfam" id="PF07716">
    <property type="entry name" value="bZIP_2"/>
    <property type="match status" value="1"/>
</dbReference>
<proteinExistence type="predicted"/>
<dbReference type="PROSITE" id="PS50217">
    <property type="entry name" value="BZIP"/>
    <property type="match status" value="1"/>
</dbReference>
<protein>
    <recommendedName>
        <fullName evidence="3">BZIP domain-containing protein</fullName>
    </recommendedName>
</protein>
<feature type="coiled-coil region" evidence="1">
    <location>
        <begin position="170"/>
        <end position="197"/>
    </location>
</feature>